<dbReference type="AlphaFoldDB" id="A0A5J4X7H1"/>
<dbReference type="Pfam" id="PF00240">
    <property type="entry name" value="ubiquitin"/>
    <property type="match status" value="1"/>
</dbReference>
<dbReference type="EMBL" id="SNRW01000182">
    <property type="protein sequence ID" value="KAA6402802.1"/>
    <property type="molecule type" value="Genomic_DNA"/>
</dbReference>
<dbReference type="Pfam" id="PF09280">
    <property type="entry name" value="XPC-binding"/>
    <property type="match status" value="1"/>
</dbReference>
<accession>A0A5J4X7H1</accession>
<protein>
    <recommendedName>
        <fullName evidence="2">Ubiquitin-like domain-containing protein</fullName>
    </recommendedName>
</protein>
<feature type="region of interest" description="Disordered" evidence="1">
    <location>
        <begin position="446"/>
        <end position="481"/>
    </location>
</feature>
<dbReference type="InterPro" id="IPR036353">
    <property type="entry name" value="XPC-bd_sf"/>
</dbReference>
<dbReference type="Gene3D" id="3.10.20.90">
    <property type="entry name" value="Phosphatidylinositol 3-kinase Catalytic Subunit, Chain A, domain 1"/>
    <property type="match status" value="1"/>
</dbReference>
<sequence>MATGADEATQGYRRANLLLYRTGALNPRIFVQHFKNQNYYPMVIFQRQSDSIIARFQDNLAAVNNLLGFHYIQLSEVARDKAFNKILVDTNQNQISIPQNMSQQQLQSISSSSQSIQGEIDIDILQSEILGVMKFFPIYLIHFVACNSHRYVDFFRGSFKHAFEFLKRWPCDSEAAAYYGNQILPLISMFGDKVFTAKNSLILKTQFEGEITVEEYEITFDEEPGVVLHFQKSSNISAETLKVDFIDKVINIKKEKLMKLGLKSTKGQQFKIEISQNSTIVQLKNKMEKELAFPAEQLTLVFVGKVLTNEQTLSQCGIFENATVVFFTKKQTLKLKNEQNQTRPIPQAIPSLESPTQTDAIHPNISNTTPIHTNIQQQRNGVLNPLIQQLNTHPQWDQFRQTILSDPSQFHFIIQQLAKTQPQLVQAIVENPDEFLDVFINGSDSSDSDNIPLNQLIGNPTEQTDSNHESSAASQQNMQQNQQEIIAKLSEEDKQKVTQICDMTGQSMSAAVQVYLACNKSVEEALSFLFNQ</sequence>
<dbReference type="SUPFAM" id="SSF46934">
    <property type="entry name" value="UBA-like"/>
    <property type="match status" value="1"/>
</dbReference>
<proteinExistence type="predicted"/>
<dbReference type="GO" id="GO:0005654">
    <property type="term" value="C:nucleoplasm"/>
    <property type="evidence" value="ECO:0007669"/>
    <property type="project" value="TreeGrafter"/>
</dbReference>
<dbReference type="InterPro" id="IPR009060">
    <property type="entry name" value="UBA-like_sf"/>
</dbReference>
<dbReference type="GO" id="GO:0006289">
    <property type="term" value="P:nucleotide-excision repair"/>
    <property type="evidence" value="ECO:0007669"/>
    <property type="project" value="InterPro"/>
</dbReference>
<dbReference type="GO" id="GO:0043161">
    <property type="term" value="P:proteasome-mediated ubiquitin-dependent protein catabolic process"/>
    <property type="evidence" value="ECO:0007669"/>
    <property type="project" value="InterPro"/>
</dbReference>
<dbReference type="OrthoDB" id="419317at2759"/>
<gene>
    <name evidence="3" type="ORF">EZS28_001670</name>
</gene>
<evidence type="ECO:0000313" key="3">
    <source>
        <dbReference type="EMBL" id="KAA6402802.1"/>
    </source>
</evidence>
<dbReference type="GO" id="GO:0043130">
    <property type="term" value="F:ubiquitin binding"/>
    <property type="evidence" value="ECO:0007669"/>
    <property type="project" value="TreeGrafter"/>
</dbReference>
<dbReference type="PROSITE" id="PS50053">
    <property type="entry name" value="UBIQUITIN_2"/>
    <property type="match status" value="1"/>
</dbReference>
<dbReference type="GO" id="GO:0031593">
    <property type="term" value="F:polyubiquitin modification-dependent protein binding"/>
    <property type="evidence" value="ECO:0007669"/>
    <property type="project" value="TreeGrafter"/>
</dbReference>
<dbReference type="Gene3D" id="1.10.8.10">
    <property type="entry name" value="DNA helicase RuvA subunit, C-terminal domain"/>
    <property type="match status" value="1"/>
</dbReference>
<evidence type="ECO:0000313" key="4">
    <source>
        <dbReference type="Proteomes" id="UP000324800"/>
    </source>
</evidence>
<dbReference type="PANTHER" id="PTHR10621">
    <property type="entry name" value="UV EXCISION REPAIR PROTEIN RAD23"/>
    <property type="match status" value="1"/>
</dbReference>
<dbReference type="PRINTS" id="PR01839">
    <property type="entry name" value="RAD23PROTEIN"/>
</dbReference>
<name>A0A5J4X7H1_9EUKA</name>
<feature type="compositionally biased region" description="Low complexity" evidence="1">
    <location>
        <begin position="470"/>
        <end position="481"/>
    </location>
</feature>
<dbReference type="SUPFAM" id="SSF54236">
    <property type="entry name" value="Ubiquitin-like"/>
    <property type="match status" value="1"/>
</dbReference>
<dbReference type="GO" id="GO:0003684">
    <property type="term" value="F:damaged DNA binding"/>
    <property type="evidence" value="ECO:0007669"/>
    <property type="project" value="InterPro"/>
</dbReference>
<dbReference type="InterPro" id="IPR029071">
    <property type="entry name" value="Ubiquitin-like_domsf"/>
</dbReference>
<organism evidence="3 4">
    <name type="scientific">Streblomastix strix</name>
    <dbReference type="NCBI Taxonomy" id="222440"/>
    <lineage>
        <taxon>Eukaryota</taxon>
        <taxon>Metamonada</taxon>
        <taxon>Preaxostyla</taxon>
        <taxon>Oxymonadida</taxon>
        <taxon>Streblomastigidae</taxon>
        <taxon>Streblomastix</taxon>
    </lineage>
</organism>
<evidence type="ECO:0000259" key="2">
    <source>
        <dbReference type="PROSITE" id="PS50053"/>
    </source>
</evidence>
<dbReference type="InterPro" id="IPR015360">
    <property type="entry name" value="XPC-bd"/>
</dbReference>
<feature type="compositionally biased region" description="Polar residues" evidence="1">
    <location>
        <begin position="451"/>
        <end position="464"/>
    </location>
</feature>
<comment type="caution">
    <text evidence="3">The sequence shown here is derived from an EMBL/GenBank/DDBJ whole genome shotgun (WGS) entry which is preliminary data.</text>
</comment>
<dbReference type="SMART" id="SM00213">
    <property type="entry name" value="UBQ"/>
    <property type="match status" value="1"/>
</dbReference>
<dbReference type="PANTHER" id="PTHR10621:SF0">
    <property type="entry name" value="UV EXCISION REPAIR PROTEIN RAD23"/>
    <property type="match status" value="1"/>
</dbReference>
<dbReference type="InterPro" id="IPR004806">
    <property type="entry name" value="Rad23"/>
</dbReference>
<dbReference type="GO" id="GO:0070628">
    <property type="term" value="F:proteasome binding"/>
    <property type="evidence" value="ECO:0007669"/>
    <property type="project" value="TreeGrafter"/>
</dbReference>
<dbReference type="Proteomes" id="UP000324800">
    <property type="component" value="Unassembled WGS sequence"/>
</dbReference>
<dbReference type="SUPFAM" id="SSF101238">
    <property type="entry name" value="XPC-binding domain"/>
    <property type="match status" value="1"/>
</dbReference>
<dbReference type="Gene3D" id="1.10.10.540">
    <property type="entry name" value="XPC-binding domain"/>
    <property type="match status" value="1"/>
</dbReference>
<dbReference type="InterPro" id="IPR000626">
    <property type="entry name" value="Ubiquitin-like_dom"/>
</dbReference>
<evidence type="ECO:0000256" key="1">
    <source>
        <dbReference type="SAM" id="MobiDB-lite"/>
    </source>
</evidence>
<feature type="domain" description="Ubiquitin-like" evidence="2">
    <location>
        <begin position="258"/>
        <end position="330"/>
    </location>
</feature>
<dbReference type="GO" id="GO:0005829">
    <property type="term" value="C:cytosol"/>
    <property type="evidence" value="ECO:0007669"/>
    <property type="project" value="TreeGrafter"/>
</dbReference>
<reference evidence="3 4" key="1">
    <citation type="submission" date="2019-03" db="EMBL/GenBank/DDBJ databases">
        <title>Single cell metagenomics reveals metabolic interactions within the superorganism composed of flagellate Streblomastix strix and complex community of Bacteroidetes bacteria on its surface.</title>
        <authorList>
            <person name="Treitli S.C."/>
            <person name="Kolisko M."/>
            <person name="Husnik F."/>
            <person name="Keeling P."/>
            <person name="Hampl V."/>
        </authorList>
    </citation>
    <scope>NUCLEOTIDE SEQUENCE [LARGE SCALE GENOMIC DNA]</scope>
    <source>
        <strain evidence="3">ST1C</strain>
    </source>
</reference>
<dbReference type="CDD" id="cd01805">
    <property type="entry name" value="Ubl_Rad23"/>
    <property type="match status" value="1"/>
</dbReference>